<dbReference type="SUPFAM" id="SSF69618">
    <property type="entry name" value="HemD-like"/>
    <property type="match status" value="1"/>
</dbReference>
<dbReference type="Gene3D" id="3.30.950.10">
    <property type="entry name" value="Methyltransferase, Cobalt-precorrin-4 Transmethylase, Domain 2"/>
    <property type="match status" value="1"/>
</dbReference>
<evidence type="ECO:0000256" key="6">
    <source>
        <dbReference type="ARBA" id="ARBA00023244"/>
    </source>
</evidence>
<gene>
    <name evidence="10" type="ORF">SAMN02745205_00328</name>
</gene>
<dbReference type="CDD" id="cd11642">
    <property type="entry name" value="SUMT"/>
    <property type="match status" value="1"/>
</dbReference>
<dbReference type="Pfam" id="PF00590">
    <property type="entry name" value="TP_methylase"/>
    <property type="match status" value="1"/>
</dbReference>
<dbReference type="InterPro" id="IPR014777">
    <property type="entry name" value="4pyrrole_Mease_sub1"/>
</dbReference>
<comment type="pathway">
    <text evidence="7">Porphyrin-containing compound metabolism; siroheme biosynthesis; precorrin-2 from uroporphyrinogen III: step 1/1.</text>
</comment>
<evidence type="ECO:0000256" key="7">
    <source>
        <dbReference type="ARBA" id="ARBA00025705"/>
    </source>
</evidence>
<dbReference type="CDD" id="cd06578">
    <property type="entry name" value="HemD"/>
    <property type="match status" value="1"/>
</dbReference>
<dbReference type="Pfam" id="PF02602">
    <property type="entry name" value="HEM4"/>
    <property type="match status" value="1"/>
</dbReference>
<dbReference type="GO" id="GO:0004851">
    <property type="term" value="F:uroporphyrin-III C-methyltransferase activity"/>
    <property type="evidence" value="ECO:0007669"/>
    <property type="project" value="UniProtKB-EC"/>
</dbReference>
<evidence type="ECO:0000313" key="11">
    <source>
        <dbReference type="Proteomes" id="UP000189956"/>
    </source>
</evidence>
<dbReference type="InterPro" id="IPR003043">
    <property type="entry name" value="Uropor_MeTrfase_CS"/>
</dbReference>
<dbReference type="InterPro" id="IPR006366">
    <property type="entry name" value="CobA/CysG_C"/>
</dbReference>
<dbReference type="Gene3D" id="3.40.50.10090">
    <property type="match status" value="2"/>
</dbReference>
<dbReference type="GO" id="GO:0019354">
    <property type="term" value="P:siroheme biosynthetic process"/>
    <property type="evidence" value="ECO:0007669"/>
    <property type="project" value="InterPro"/>
</dbReference>
<evidence type="ECO:0000259" key="8">
    <source>
        <dbReference type="Pfam" id="PF00590"/>
    </source>
</evidence>
<dbReference type="PROSITE" id="PS00839">
    <property type="entry name" value="SUMT_1"/>
    <property type="match status" value="1"/>
</dbReference>
<accession>A0A1T4JRT9</accession>
<dbReference type="InterPro" id="IPR035996">
    <property type="entry name" value="4pyrrol_Methylase_sf"/>
</dbReference>
<dbReference type="NCBIfam" id="TIGR01469">
    <property type="entry name" value="cobA_cysG_Cterm"/>
    <property type="match status" value="1"/>
</dbReference>
<name>A0A1T4JRT9_PORCN</name>
<evidence type="ECO:0000313" key="10">
    <source>
        <dbReference type="EMBL" id="SJZ32853.1"/>
    </source>
</evidence>
<dbReference type="Gene3D" id="3.40.1010.10">
    <property type="entry name" value="Cobalt-precorrin-4 Transmethylase, Domain 1"/>
    <property type="match status" value="1"/>
</dbReference>
<evidence type="ECO:0000256" key="3">
    <source>
        <dbReference type="ARBA" id="ARBA00022603"/>
    </source>
</evidence>
<dbReference type="GO" id="GO:0004852">
    <property type="term" value="F:uroporphyrinogen-III synthase activity"/>
    <property type="evidence" value="ECO:0007669"/>
    <property type="project" value="InterPro"/>
</dbReference>
<organism evidence="10 11">
    <name type="scientific">Porphyromonas cangingivalis</name>
    <dbReference type="NCBI Taxonomy" id="36874"/>
    <lineage>
        <taxon>Bacteria</taxon>
        <taxon>Pseudomonadati</taxon>
        <taxon>Bacteroidota</taxon>
        <taxon>Bacteroidia</taxon>
        <taxon>Bacteroidales</taxon>
        <taxon>Porphyromonadaceae</taxon>
        <taxon>Porphyromonas</taxon>
    </lineage>
</organism>
<dbReference type="Proteomes" id="UP000189956">
    <property type="component" value="Unassembled WGS sequence"/>
</dbReference>
<evidence type="ECO:0000256" key="2">
    <source>
        <dbReference type="ARBA" id="ARBA00012162"/>
    </source>
</evidence>
<dbReference type="AlphaFoldDB" id="A0A1T4JRT9"/>
<dbReference type="NCBIfam" id="NF004790">
    <property type="entry name" value="PRK06136.1"/>
    <property type="match status" value="1"/>
</dbReference>
<evidence type="ECO:0000256" key="4">
    <source>
        <dbReference type="ARBA" id="ARBA00022679"/>
    </source>
</evidence>
<dbReference type="InterPro" id="IPR050161">
    <property type="entry name" value="Siro_Cobalamin_biosynth"/>
</dbReference>
<keyword evidence="6" id="KW-0627">Porphyrin biosynthesis</keyword>
<evidence type="ECO:0000259" key="9">
    <source>
        <dbReference type="Pfam" id="PF02602"/>
    </source>
</evidence>
<dbReference type="InterPro" id="IPR036108">
    <property type="entry name" value="4pyrrol_syn_uPrphyn_synt_sf"/>
</dbReference>
<dbReference type="InterPro" id="IPR000878">
    <property type="entry name" value="4pyrrol_Mease"/>
</dbReference>
<dbReference type="PANTHER" id="PTHR45790">
    <property type="entry name" value="SIROHEME SYNTHASE-RELATED"/>
    <property type="match status" value="1"/>
</dbReference>
<dbReference type="SUPFAM" id="SSF53790">
    <property type="entry name" value="Tetrapyrrole methylase"/>
    <property type="match status" value="1"/>
</dbReference>
<keyword evidence="3 10" id="KW-0489">Methyltransferase</keyword>
<comment type="similarity">
    <text evidence="1">Belongs to the precorrin methyltransferase family.</text>
</comment>
<dbReference type="EMBL" id="FUWL01000003">
    <property type="protein sequence ID" value="SJZ32853.1"/>
    <property type="molecule type" value="Genomic_DNA"/>
</dbReference>
<proteinExistence type="inferred from homology"/>
<dbReference type="FunFam" id="3.40.1010.10:FF:000001">
    <property type="entry name" value="Siroheme synthase"/>
    <property type="match status" value="1"/>
</dbReference>
<dbReference type="EC" id="2.1.1.107" evidence="2"/>
<protein>
    <recommendedName>
        <fullName evidence="2">uroporphyrinogen-III C-methyltransferase</fullName>
        <ecNumber evidence="2">2.1.1.107</ecNumber>
    </recommendedName>
</protein>
<feature type="domain" description="Tetrapyrrole biosynthesis uroporphyrinogen III synthase" evidence="9">
    <location>
        <begin position="289"/>
        <end position="507"/>
    </location>
</feature>
<sequence>MTSSDITPTDHIPEGTIVSLVGAGPGDPNLLTLRAVRCLRSADVIFYDALVNPVILSHCRQGIERIPVGKRCGRHSHPQEDINTLLVERALKGGRIVRLKGGDPFVFGRGGEELQALIARGIPFEVVPGITAANSVTTYTGIPVTHRGMSRSVTLITASTKEHQHEASSWKSLVELQGTIVFYMGATVIPTICQRLIEAGLSPDTPACVTTNGTLPSQHSLIGQVGDFTPDFTDYSKLSPGLFVVGEVVSFAEEFSFFAPTPLSQVKVLAVSVDTERSVIEDLLGDKVAYIHSLPTSKHEMDEYSEEIEQKLAQIRPGAWVAFSTTAAVDYMMEMLIRSGRDIRTLAQCKIAAIGKTTTLRLRSYGLVPDFVPTRRDRQGLIDELITHIGDRPTTIVSPHGAYDNETKPLIFPPLAHLSVIDIPLYHSVKVSYVKDDVTFFKEIGFTHIIFSSSKAVDNFAELMEKYDLHSLPRQAKVITYGPATTARLSTYGIQAYCTLPKATPQDVAQAIIDSL</sequence>
<dbReference type="PANTHER" id="PTHR45790:SF3">
    <property type="entry name" value="S-ADENOSYL-L-METHIONINE-DEPENDENT UROPORPHYRINOGEN III METHYLTRANSFERASE, CHLOROPLASTIC"/>
    <property type="match status" value="1"/>
</dbReference>
<keyword evidence="5" id="KW-0949">S-adenosyl-L-methionine</keyword>
<feature type="domain" description="Tetrapyrrole methylase" evidence="8">
    <location>
        <begin position="18"/>
        <end position="227"/>
    </location>
</feature>
<keyword evidence="4 10" id="KW-0808">Transferase</keyword>
<dbReference type="InterPro" id="IPR014776">
    <property type="entry name" value="4pyrrole_Mease_sub2"/>
</dbReference>
<dbReference type="GO" id="GO:0032259">
    <property type="term" value="P:methylation"/>
    <property type="evidence" value="ECO:0007669"/>
    <property type="project" value="UniProtKB-KW"/>
</dbReference>
<dbReference type="InterPro" id="IPR003754">
    <property type="entry name" value="4pyrrol_synth_uPrphyn_synth"/>
</dbReference>
<evidence type="ECO:0000256" key="5">
    <source>
        <dbReference type="ARBA" id="ARBA00022691"/>
    </source>
</evidence>
<evidence type="ECO:0000256" key="1">
    <source>
        <dbReference type="ARBA" id="ARBA00005879"/>
    </source>
</evidence>
<dbReference type="RefSeq" id="WP_078735507.1">
    <property type="nucleotide sequence ID" value="NZ_FUWL01000003.1"/>
</dbReference>
<reference evidence="10 11" key="1">
    <citation type="submission" date="2017-02" db="EMBL/GenBank/DDBJ databases">
        <authorList>
            <person name="Peterson S.W."/>
        </authorList>
    </citation>
    <scope>NUCLEOTIDE SEQUENCE [LARGE SCALE GENOMIC DNA]</scope>
    <source>
        <strain evidence="10 11">ATCC 700135</strain>
    </source>
</reference>